<dbReference type="SUPFAM" id="SSF53850">
    <property type="entry name" value="Periplasmic binding protein-like II"/>
    <property type="match status" value="1"/>
</dbReference>
<proteinExistence type="predicted"/>
<dbReference type="InterPro" id="IPR000160">
    <property type="entry name" value="GGDEF_dom"/>
</dbReference>
<gene>
    <name evidence="7" type="primary">yegE_1</name>
    <name evidence="7" type="ORF">MBHS_02971</name>
</gene>
<name>A0A1H6FAG9_9GAMM</name>
<dbReference type="Gene3D" id="3.30.70.270">
    <property type="match status" value="1"/>
</dbReference>
<dbReference type="SUPFAM" id="SSF55785">
    <property type="entry name" value="PYP-like sensor domain (PAS domain)"/>
    <property type="match status" value="2"/>
</dbReference>
<keyword evidence="7" id="KW-0548">Nucleotidyltransferase</keyword>
<dbReference type="PROSITE" id="PS50113">
    <property type="entry name" value="PAC"/>
    <property type="match status" value="1"/>
</dbReference>
<dbReference type="SMART" id="SM00091">
    <property type="entry name" value="PAS"/>
    <property type="match status" value="2"/>
</dbReference>
<keyword evidence="3" id="KW-0732">Signal</keyword>
<dbReference type="InterPro" id="IPR000700">
    <property type="entry name" value="PAS-assoc_C"/>
</dbReference>
<evidence type="ECO:0000259" key="5">
    <source>
        <dbReference type="PROSITE" id="PS50113"/>
    </source>
</evidence>
<dbReference type="CDD" id="cd00130">
    <property type="entry name" value="PAS"/>
    <property type="match status" value="1"/>
</dbReference>
<evidence type="ECO:0000256" key="3">
    <source>
        <dbReference type="SAM" id="SignalP"/>
    </source>
</evidence>
<organism evidence="7 8">
    <name type="scientific">Candidatus Venteria ishoeyi</name>
    <dbReference type="NCBI Taxonomy" id="1899563"/>
    <lineage>
        <taxon>Bacteria</taxon>
        <taxon>Pseudomonadati</taxon>
        <taxon>Pseudomonadota</taxon>
        <taxon>Gammaproteobacteria</taxon>
        <taxon>Thiotrichales</taxon>
        <taxon>Thiotrichaceae</taxon>
        <taxon>Venteria</taxon>
    </lineage>
</organism>
<dbReference type="EC" id="2.7.7.65" evidence="7"/>
<dbReference type="InterPro" id="IPR001638">
    <property type="entry name" value="Solute-binding_3/MltF_N"/>
</dbReference>
<comment type="cofactor">
    <cofactor evidence="1">
        <name>Mg(2+)</name>
        <dbReference type="ChEBI" id="CHEBI:18420"/>
    </cofactor>
</comment>
<dbReference type="NCBIfam" id="TIGR00229">
    <property type="entry name" value="sensory_box"/>
    <property type="match status" value="1"/>
</dbReference>
<evidence type="ECO:0000259" key="4">
    <source>
        <dbReference type="PROSITE" id="PS50112"/>
    </source>
</evidence>
<protein>
    <submittedName>
        <fullName evidence="7">Putative diguanylate cyclase YegE</fullName>
        <ecNumber evidence="7">2.7.7.65</ecNumber>
    </submittedName>
</protein>
<feature type="transmembrane region" description="Helical" evidence="2">
    <location>
        <begin position="284"/>
        <end position="301"/>
    </location>
</feature>
<dbReference type="FunFam" id="3.30.70.270:FF:000001">
    <property type="entry name" value="Diguanylate cyclase domain protein"/>
    <property type="match status" value="1"/>
</dbReference>
<feature type="domain" description="PAS" evidence="4">
    <location>
        <begin position="468"/>
        <end position="532"/>
    </location>
</feature>
<dbReference type="RefSeq" id="WP_103920806.1">
    <property type="nucleotide sequence ID" value="NZ_FMSV02000515.1"/>
</dbReference>
<dbReference type="EMBL" id="FMSV02000515">
    <property type="protein sequence ID" value="SEH07102.1"/>
    <property type="molecule type" value="Genomic_DNA"/>
</dbReference>
<dbReference type="Pfam" id="PF13426">
    <property type="entry name" value="PAS_9"/>
    <property type="match status" value="1"/>
</dbReference>
<dbReference type="GO" id="GO:0052621">
    <property type="term" value="F:diguanylate cyclase activity"/>
    <property type="evidence" value="ECO:0007669"/>
    <property type="project" value="UniProtKB-EC"/>
</dbReference>
<dbReference type="PANTHER" id="PTHR46663">
    <property type="entry name" value="DIGUANYLATE CYCLASE DGCT-RELATED"/>
    <property type="match status" value="1"/>
</dbReference>
<dbReference type="SMART" id="SM00062">
    <property type="entry name" value="PBPb"/>
    <property type="match status" value="1"/>
</dbReference>
<dbReference type="OrthoDB" id="92309at2"/>
<dbReference type="PROSITE" id="PS50887">
    <property type="entry name" value="GGDEF"/>
    <property type="match status" value="1"/>
</dbReference>
<dbReference type="InterPro" id="IPR043128">
    <property type="entry name" value="Rev_trsase/Diguanyl_cyclase"/>
</dbReference>
<feature type="signal peptide" evidence="3">
    <location>
        <begin position="1"/>
        <end position="21"/>
    </location>
</feature>
<dbReference type="Pfam" id="PF00990">
    <property type="entry name" value="GGDEF"/>
    <property type="match status" value="1"/>
</dbReference>
<dbReference type="NCBIfam" id="TIGR00254">
    <property type="entry name" value="GGDEF"/>
    <property type="match status" value="1"/>
</dbReference>
<keyword evidence="2" id="KW-0812">Transmembrane</keyword>
<feature type="domain" description="PAC" evidence="5">
    <location>
        <begin position="534"/>
        <end position="586"/>
    </location>
</feature>
<evidence type="ECO:0000313" key="8">
    <source>
        <dbReference type="Proteomes" id="UP000236724"/>
    </source>
</evidence>
<dbReference type="PROSITE" id="PS50112">
    <property type="entry name" value="PAS"/>
    <property type="match status" value="1"/>
</dbReference>
<dbReference type="PANTHER" id="PTHR46663:SF3">
    <property type="entry name" value="SLL0267 PROTEIN"/>
    <property type="match status" value="1"/>
</dbReference>
<keyword evidence="2" id="KW-0472">Membrane</keyword>
<dbReference type="InterPro" id="IPR001610">
    <property type="entry name" value="PAC"/>
</dbReference>
<keyword evidence="2" id="KW-1133">Transmembrane helix</keyword>
<dbReference type="Gene3D" id="3.40.190.10">
    <property type="entry name" value="Periplasmic binding protein-like II"/>
    <property type="match status" value="2"/>
</dbReference>
<evidence type="ECO:0000256" key="2">
    <source>
        <dbReference type="SAM" id="Phobius"/>
    </source>
</evidence>
<dbReference type="InterPro" id="IPR035965">
    <property type="entry name" value="PAS-like_dom_sf"/>
</dbReference>
<evidence type="ECO:0000259" key="6">
    <source>
        <dbReference type="PROSITE" id="PS50887"/>
    </source>
</evidence>
<reference evidence="7 8" key="1">
    <citation type="submission" date="2016-10" db="EMBL/GenBank/DDBJ databases">
        <authorList>
            <person name="de Groot N.N."/>
        </authorList>
    </citation>
    <scope>NUCLEOTIDE SEQUENCE [LARGE SCALE GENOMIC DNA]</scope>
    <source>
        <strain evidence="7">MBHS1</strain>
    </source>
</reference>
<dbReference type="SMART" id="SM00267">
    <property type="entry name" value="GGDEF"/>
    <property type="match status" value="1"/>
</dbReference>
<keyword evidence="8" id="KW-1185">Reference proteome</keyword>
<sequence length="753" mass="85972">MAKALYFIFLFSLFFSASLGAQVSASSAEQKHLTFGVLESPPLVQRTPEDFLQGFYIDLLREYAKLHNHSIDFAVTRSTSMLEKLETGQFDLLIGFNPEQYPQAQWIFSKESLVTHWAEVFTHISRSGKIYSLPDLDKRSIGLVQQTNASTNLKNLCNSFQIRCNIKQYPSNEALLKALEQGIVAAIVLDTLEAQTYQNQQILHSTGIVFAPRNKYLMGLKGRSEALLQNLDIQLAAWKTQADSHYETARQTWLQTPQAAPVSPLSATPLSAIKQPLLTDRVRWGLMIAGFFILLGTLLLWRNSKQGMRMLRLERDVLQRNESRFRNLLENIPYGLQDIDLNGQILFANSSYYKQITIFEAIKEAEEQRRVQQYLKVLSIEQPEHPDPIYTTLKCRRKSGCAVRMEWSYKYDEQDQLTGFFVLVTDVTGVGETKKRIRDYHIQLKKVADERKADLMDAYNDLLITAAVFENTSEAIMVIDLEACLTSINPAFESMTGFNKEQTLGQPLSMMASKKHDASIYPRLWEKLLNQQCWQGEVWNQRANGSIYPGWLSINVVLNSDEEVTQYVALLSDITKRKQYEKQIWRQANYDALTQLPNRNLFHRRLEQAISRVRQDKHQAALMFIDLDHFKEVNDTLGHDAGDELLKAATRRIVDAVRKNDTVARMGGDEFTVILPIVEKPDIAVQIAKKILEGLNQSFTLNQGEVNISGSIGIVICPKDGEDLTTLLKNADIAMYKIKEHGRNGYYLYQKES</sequence>
<dbReference type="AlphaFoldDB" id="A0A1H6FAG9"/>
<dbReference type="Gene3D" id="3.30.450.20">
    <property type="entry name" value="PAS domain"/>
    <property type="match status" value="2"/>
</dbReference>
<dbReference type="SUPFAM" id="SSF55073">
    <property type="entry name" value="Nucleotide cyclase"/>
    <property type="match status" value="1"/>
</dbReference>
<dbReference type="SMART" id="SM00086">
    <property type="entry name" value="PAC"/>
    <property type="match status" value="2"/>
</dbReference>
<accession>A0A1H6FAG9</accession>
<evidence type="ECO:0000256" key="1">
    <source>
        <dbReference type="ARBA" id="ARBA00001946"/>
    </source>
</evidence>
<dbReference type="InterPro" id="IPR029787">
    <property type="entry name" value="Nucleotide_cyclase"/>
</dbReference>
<feature type="domain" description="GGDEF" evidence="6">
    <location>
        <begin position="618"/>
        <end position="751"/>
    </location>
</feature>
<dbReference type="CDD" id="cd01949">
    <property type="entry name" value="GGDEF"/>
    <property type="match status" value="1"/>
</dbReference>
<feature type="chain" id="PRO_5014932353" evidence="3">
    <location>
        <begin position="22"/>
        <end position="753"/>
    </location>
</feature>
<keyword evidence="7" id="KW-0808">Transferase</keyword>
<dbReference type="Proteomes" id="UP000236724">
    <property type="component" value="Unassembled WGS sequence"/>
</dbReference>
<evidence type="ECO:0000313" key="7">
    <source>
        <dbReference type="EMBL" id="SEH07102.1"/>
    </source>
</evidence>
<dbReference type="InterPro" id="IPR052163">
    <property type="entry name" value="DGC-Regulatory_Protein"/>
</dbReference>
<dbReference type="InterPro" id="IPR000014">
    <property type="entry name" value="PAS"/>
</dbReference>